<dbReference type="HOGENOM" id="CLU_3307967_0_0_6"/>
<dbReference type="Proteomes" id="UP000000547">
    <property type="component" value="Chromosome"/>
</dbReference>
<gene>
    <name evidence="1" type="ordered locus">CPS_0242</name>
</gene>
<name>Q48AA4_COLP3</name>
<dbReference type="AlphaFoldDB" id="Q48AA4"/>
<proteinExistence type="predicted"/>
<accession>Q48AA4</accession>
<protein>
    <submittedName>
        <fullName evidence="1">Uncharacterized protein</fullName>
    </submittedName>
</protein>
<organism evidence="1 2">
    <name type="scientific">Colwellia psychrerythraea (strain 34H / ATCC BAA-681)</name>
    <name type="common">Vibrio psychroerythus</name>
    <dbReference type="NCBI Taxonomy" id="167879"/>
    <lineage>
        <taxon>Bacteria</taxon>
        <taxon>Pseudomonadati</taxon>
        <taxon>Pseudomonadota</taxon>
        <taxon>Gammaproteobacteria</taxon>
        <taxon>Alteromonadales</taxon>
        <taxon>Colwelliaceae</taxon>
        <taxon>Colwellia</taxon>
    </lineage>
</organism>
<evidence type="ECO:0000313" key="1">
    <source>
        <dbReference type="EMBL" id="AAZ24437.1"/>
    </source>
</evidence>
<evidence type="ECO:0000313" key="2">
    <source>
        <dbReference type="Proteomes" id="UP000000547"/>
    </source>
</evidence>
<dbReference type="KEGG" id="cps:CPS_0242"/>
<sequence>MTKSYSSKIKLPIVKRPFFGSDDKPKAAFTLPECNKLLG</sequence>
<reference evidence="1" key="1">
    <citation type="journal article" date="2005" name="Proc. Natl. Acad. Sci. U.S.A.">
        <title>The psychrophilic lifestyle as revealed by the genome sequence of Colwellia psychrerythraea 34H through genomic and proteomic analyses.</title>
        <authorList>
            <person name="Methe B.A."/>
            <person name="Nelson K.E."/>
            <person name="Deming J.W."/>
            <person name="Momen B."/>
            <person name="Melamud E."/>
            <person name="Zhang X."/>
            <person name="Moult J."/>
            <person name="Madupu R."/>
            <person name="Nelson W.C."/>
            <person name="Dodson R.J."/>
            <person name="Brinkac L.M."/>
            <person name="Daugherty S.C."/>
            <person name="Durkin A.S."/>
            <person name="DeBoy R.T."/>
            <person name="Kolonay J.F."/>
            <person name="Sullivan S.A."/>
            <person name="Zhou L."/>
            <person name="Davidsen T.M."/>
            <person name="Wu M."/>
            <person name="Huston A.L."/>
            <person name="Lewis M."/>
            <person name="Weaver B."/>
            <person name="Weidman J.F."/>
            <person name="Khouri H."/>
            <person name="Utterback T.R."/>
            <person name="Feldblyum T.V."/>
            <person name="Fraser C.M."/>
        </authorList>
    </citation>
    <scope>NUCLEOTIDE SEQUENCE [LARGE SCALE GENOMIC DNA]</scope>
    <source>
        <strain evidence="1">34H</strain>
    </source>
</reference>
<dbReference type="EMBL" id="CP000083">
    <property type="protein sequence ID" value="AAZ24437.1"/>
    <property type="molecule type" value="Genomic_DNA"/>
</dbReference>